<gene>
    <name evidence="2" type="ORF">CGI_10022273</name>
</gene>
<dbReference type="EMBL" id="JH818621">
    <property type="protein sequence ID" value="EKC32396.1"/>
    <property type="molecule type" value="Genomic_DNA"/>
</dbReference>
<dbReference type="HOGENOM" id="CLU_2576180_0_0_1"/>
<feature type="compositionally biased region" description="Basic and acidic residues" evidence="1">
    <location>
        <begin position="13"/>
        <end position="40"/>
    </location>
</feature>
<dbReference type="AlphaFoldDB" id="K1RE68"/>
<protein>
    <submittedName>
        <fullName evidence="2">Uncharacterized protein</fullName>
    </submittedName>
</protein>
<name>K1RE68_MAGGI</name>
<reference evidence="2" key="1">
    <citation type="journal article" date="2012" name="Nature">
        <title>The oyster genome reveals stress adaptation and complexity of shell formation.</title>
        <authorList>
            <person name="Zhang G."/>
            <person name="Fang X."/>
            <person name="Guo X."/>
            <person name="Li L."/>
            <person name="Luo R."/>
            <person name="Xu F."/>
            <person name="Yang P."/>
            <person name="Zhang L."/>
            <person name="Wang X."/>
            <person name="Qi H."/>
            <person name="Xiong Z."/>
            <person name="Que H."/>
            <person name="Xie Y."/>
            <person name="Holland P.W."/>
            <person name="Paps J."/>
            <person name="Zhu Y."/>
            <person name="Wu F."/>
            <person name="Chen Y."/>
            <person name="Wang J."/>
            <person name="Peng C."/>
            <person name="Meng J."/>
            <person name="Yang L."/>
            <person name="Liu J."/>
            <person name="Wen B."/>
            <person name="Zhang N."/>
            <person name="Huang Z."/>
            <person name="Zhu Q."/>
            <person name="Feng Y."/>
            <person name="Mount A."/>
            <person name="Hedgecock D."/>
            <person name="Xu Z."/>
            <person name="Liu Y."/>
            <person name="Domazet-Loso T."/>
            <person name="Du Y."/>
            <person name="Sun X."/>
            <person name="Zhang S."/>
            <person name="Liu B."/>
            <person name="Cheng P."/>
            <person name="Jiang X."/>
            <person name="Li J."/>
            <person name="Fan D."/>
            <person name="Wang W."/>
            <person name="Fu W."/>
            <person name="Wang T."/>
            <person name="Wang B."/>
            <person name="Zhang J."/>
            <person name="Peng Z."/>
            <person name="Li Y."/>
            <person name="Li N."/>
            <person name="Wang J."/>
            <person name="Chen M."/>
            <person name="He Y."/>
            <person name="Tan F."/>
            <person name="Song X."/>
            <person name="Zheng Q."/>
            <person name="Huang R."/>
            <person name="Yang H."/>
            <person name="Du X."/>
            <person name="Chen L."/>
            <person name="Yang M."/>
            <person name="Gaffney P.M."/>
            <person name="Wang S."/>
            <person name="Luo L."/>
            <person name="She Z."/>
            <person name="Ming Y."/>
            <person name="Huang W."/>
            <person name="Zhang S."/>
            <person name="Huang B."/>
            <person name="Zhang Y."/>
            <person name="Qu T."/>
            <person name="Ni P."/>
            <person name="Miao G."/>
            <person name="Wang J."/>
            <person name="Wang Q."/>
            <person name="Steinberg C.E."/>
            <person name="Wang H."/>
            <person name="Li N."/>
            <person name="Qian L."/>
            <person name="Zhang G."/>
            <person name="Li Y."/>
            <person name="Yang H."/>
            <person name="Liu X."/>
            <person name="Wang J."/>
            <person name="Yin Y."/>
            <person name="Wang J."/>
        </authorList>
    </citation>
    <scope>NUCLEOTIDE SEQUENCE [LARGE SCALE GENOMIC DNA]</scope>
    <source>
        <strain evidence="2">05x7-T-G4-1.051#20</strain>
    </source>
</reference>
<proteinExistence type="predicted"/>
<accession>K1RE68</accession>
<sequence>MTVHLDGMASARIADDHHNHATESTHGVSEAHHSNKTGKDTRHRNRVKEEITNAGHESKENCREFTATYGRQNRAFHAEVN</sequence>
<evidence type="ECO:0000256" key="1">
    <source>
        <dbReference type="SAM" id="MobiDB-lite"/>
    </source>
</evidence>
<feature type="region of interest" description="Disordered" evidence="1">
    <location>
        <begin position="1"/>
        <end position="45"/>
    </location>
</feature>
<organism evidence="2">
    <name type="scientific">Magallana gigas</name>
    <name type="common">Pacific oyster</name>
    <name type="synonym">Crassostrea gigas</name>
    <dbReference type="NCBI Taxonomy" id="29159"/>
    <lineage>
        <taxon>Eukaryota</taxon>
        <taxon>Metazoa</taxon>
        <taxon>Spiralia</taxon>
        <taxon>Lophotrochozoa</taxon>
        <taxon>Mollusca</taxon>
        <taxon>Bivalvia</taxon>
        <taxon>Autobranchia</taxon>
        <taxon>Pteriomorphia</taxon>
        <taxon>Ostreida</taxon>
        <taxon>Ostreoidea</taxon>
        <taxon>Ostreidae</taxon>
        <taxon>Magallana</taxon>
    </lineage>
</organism>
<dbReference type="InParanoid" id="K1RE68"/>
<evidence type="ECO:0000313" key="2">
    <source>
        <dbReference type="EMBL" id="EKC32396.1"/>
    </source>
</evidence>